<dbReference type="AlphaFoldDB" id="A0A4Q9LEI9"/>
<comment type="caution">
    <text evidence="1">The sequence shown here is derived from an EMBL/GenBank/DDBJ whole genome shotgun (WGS) entry which is preliminary data.</text>
</comment>
<dbReference type="EMBL" id="PITI01000472">
    <property type="protein sequence ID" value="TBU06314.1"/>
    <property type="molecule type" value="Genomic_DNA"/>
</dbReference>
<name>A0A4Q9LEI9_9MICR</name>
<dbReference type="VEuPathDB" id="MicrosporidiaDB:CWI36_0472p0020"/>
<gene>
    <name evidence="1" type="ORF">CWI36_0472p0020</name>
</gene>
<dbReference type="VEuPathDB" id="MicrosporidiaDB:CWI39_0659p0010"/>
<keyword evidence="2" id="KW-1185">Reference proteome</keyword>
<evidence type="ECO:0000313" key="1">
    <source>
        <dbReference type="EMBL" id="TBU06314.1"/>
    </source>
</evidence>
<organism evidence="1 2">
    <name type="scientific">Hamiltosporidium magnivora</name>
    <dbReference type="NCBI Taxonomy" id="148818"/>
    <lineage>
        <taxon>Eukaryota</taxon>
        <taxon>Fungi</taxon>
        <taxon>Fungi incertae sedis</taxon>
        <taxon>Microsporidia</taxon>
        <taxon>Dubosqiidae</taxon>
        <taxon>Hamiltosporidium</taxon>
    </lineage>
</organism>
<dbReference type="Proteomes" id="UP000291404">
    <property type="component" value="Unassembled WGS sequence"/>
</dbReference>
<protein>
    <submittedName>
        <fullName evidence="1">Uncharacterized protein</fullName>
    </submittedName>
</protein>
<accession>A0A4Q9LEI9</accession>
<sequence>MHKNPRHLFQFLSKLNAQLVLPLQNMNLEYSVQHKLSYKKYDTSIFENISFSILFGHSIDVPDEFLTDFFQKIFYSSDFSYRNIKFIFQNHVFYNNLIIYNDENIISEFCSKLNHKLLYFLPSKDLYETVTQNLHEHKNGFIGNINIPNLEINILNEVKSIKVKIKNSFSPSYFELPLTNLKEKGMKKVKIDIVTPFRTYKKEIPLKYNRMYKEADNEIFSEFCLKNVNRNLKDIFCQIYSFTLSTINDKLYFKSNEEYIKNDIFEENKIKEWKKEEIYKHLNESLVFNPIEIKTENMKGKKMIGNRLEYKEELRRTKSSIFVKKLEKNVFDFIHTQYTLFISNYRVSTRSLCHSILFFSIFFGHTDKIMFLVESLKEFLENKINDFDVCPSRTEDYLFLYETMVFLIKLFSREINVQSIQNESEKKDKLTKNPKNEQKYNLMEIKTLNFTSVNGNNLLKDLKVSFTNILLENEGIKLKNTEIYPRMLRIYNNLLNCHKKGLLKLLEKEKIKFELQNLYENAKLDSLEILPVISIFSYIKNLTEIDFQIEKNVSKMIEKNVDLFYTSILNEVRNSDVKYDLESKHSVLYIVFSVLEKFLYNISINTVIDKKYMKKTLKEIKNKIEILGIFCSNKIENRKSKAFDNKNVWYLKFNRAIFKMINIFIDKYNDYLEDPINMKSTLLIIEKKTMYSLFEKYKNEIEASLQKSRIDINMLIKMLQYENMVGDLARSYKMNLYAFVIDMVKIKYGEDLEEPLKVVGEVFMSRI</sequence>
<reference evidence="1 2" key="1">
    <citation type="submission" date="2017-12" db="EMBL/GenBank/DDBJ databases">
        <authorList>
            <person name="Pombert J.-F."/>
            <person name="Haag K.L."/>
            <person name="Ebert D."/>
        </authorList>
    </citation>
    <scope>NUCLEOTIDE SEQUENCE [LARGE SCALE GENOMIC DNA]</scope>
    <source>
        <strain evidence="1">BE-OM-2</strain>
    </source>
</reference>
<proteinExistence type="predicted"/>
<evidence type="ECO:0000313" key="2">
    <source>
        <dbReference type="Proteomes" id="UP000291404"/>
    </source>
</evidence>